<name>A0A3M6V2F9_POCDA</name>
<dbReference type="Gene3D" id="1.20.1070.10">
    <property type="entry name" value="Rhodopsin 7-helix transmembrane proteins"/>
    <property type="match status" value="1"/>
</dbReference>
<evidence type="ECO:0000313" key="3">
    <source>
        <dbReference type="Proteomes" id="UP000275408"/>
    </source>
</evidence>
<protein>
    <recommendedName>
        <fullName evidence="4">G-protein coupled receptors family 1 profile domain-containing protein</fullName>
    </recommendedName>
</protein>
<reference evidence="2 3" key="1">
    <citation type="journal article" date="2018" name="Sci. Rep.">
        <title>Comparative analysis of the Pocillopora damicornis genome highlights role of immune system in coral evolution.</title>
        <authorList>
            <person name="Cunning R."/>
            <person name="Bay R.A."/>
            <person name="Gillette P."/>
            <person name="Baker A.C."/>
            <person name="Traylor-Knowles N."/>
        </authorList>
    </citation>
    <scope>NUCLEOTIDE SEQUENCE [LARGE SCALE GENOMIC DNA]</scope>
    <source>
        <strain evidence="2">RSMAS</strain>
        <tissue evidence="2">Whole animal</tissue>
    </source>
</reference>
<keyword evidence="1" id="KW-0472">Membrane</keyword>
<organism evidence="2 3">
    <name type="scientific">Pocillopora damicornis</name>
    <name type="common">Cauliflower coral</name>
    <name type="synonym">Millepora damicornis</name>
    <dbReference type="NCBI Taxonomy" id="46731"/>
    <lineage>
        <taxon>Eukaryota</taxon>
        <taxon>Metazoa</taxon>
        <taxon>Cnidaria</taxon>
        <taxon>Anthozoa</taxon>
        <taxon>Hexacorallia</taxon>
        <taxon>Scleractinia</taxon>
        <taxon>Astrocoeniina</taxon>
        <taxon>Pocilloporidae</taxon>
        <taxon>Pocillopora</taxon>
    </lineage>
</organism>
<keyword evidence="3" id="KW-1185">Reference proteome</keyword>
<evidence type="ECO:0008006" key="4">
    <source>
        <dbReference type="Google" id="ProtNLM"/>
    </source>
</evidence>
<sequence>CPPKVLLRCLAFSDLDVGLLVQKAAAGSFLLVVLQHWHHCYLMEKLWLFSNSFMCVISVSTANAISADRLLVLSLGIRYRQVVTIKRARFLVVLLLNLLPIIYERICFSRLSRHNMFFMASCLHPLLHANLSHSQKSHSGSNYSTRPPQWDIAALLLVRYKITVSSALWVFAAMMISYLPYISIFNLILPLVPCCTAGRSRILEMQSKKLWKILGFSVIVTGITLEFHLS</sequence>
<keyword evidence="1" id="KW-1133">Transmembrane helix</keyword>
<keyword evidence="1" id="KW-0812">Transmembrane</keyword>
<proteinExistence type="predicted"/>
<dbReference type="EMBL" id="RCHS01000228">
    <property type="protein sequence ID" value="RMX60136.1"/>
    <property type="molecule type" value="Genomic_DNA"/>
</dbReference>
<feature type="transmembrane region" description="Helical" evidence="1">
    <location>
        <begin position="210"/>
        <end position="229"/>
    </location>
</feature>
<feature type="non-terminal residue" evidence="2">
    <location>
        <position position="230"/>
    </location>
</feature>
<feature type="transmembrane region" description="Helical" evidence="1">
    <location>
        <begin position="87"/>
        <end position="106"/>
    </location>
</feature>
<gene>
    <name evidence="2" type="ORF">pdam_00010128</name>
</gene>
<feature type="transmembrane region" description="Helical" evidence="1">
    <location>
        <begin position="178"/>
        <end position="198"/>
    </location>
</feature>
<dbReference type="Proteomes" id="UP000275408">
    <property type="component" value="Unassembled WGS sequence"/>
</dbReference>
<comment type="caution">
    <text evidence="2">The sequence shown here is derived from an EMBL/GenBank/DDBJ whole genome shotgun (WGS) entry which is preliminary data.</text>
</comment>
<accession>A0A3M6V2F9</accession>
<evidence type="ECO:0000256" key="1">
    <source>
        <dbReference type="SAM" id="Phobius"/>
    </source>
</evidence>
<feature type="non-terminal residue" evidence="2">
    <location>
        <position position="1"/>
    </location>
</feature>
<evidence type="ECO:0000313" key="2">
    <source>
        <dbReference type="EMBL" id="RMX60136.1"/>
    </source>
</evidence>
<dbReference type="AlphaFoldDB" id="A0A3M6V2F9"/>